<name>A0A2W2FG93_9ACTN</name>
<reference evidence="1 2" key="1">
    <citation type="submission" date="2018-01" db="EMBL/GenBank/DDBJ databases">
        <title>Draft genome sequence of Jishengella sp. NA12.</title>
        <authorList>
            <person name="Sahin N."/>
            <person name="Ay H."/>
            <person name="Saygin H."/>
        </authorList>
    </citation>
    <scope>NUCLEOTIDE SEQUENCE [LARGE SCALE GENOMIC DNA]</scope>
    <source>
        <strain evidence="1 2">NA12</strain>
    </source>
</reference>
<dbReference type="EMBL" id="POTY01000001">
    <property type="protein sequence ID" value="PZG24420.1"/>
    <property type="molecule type" value="Genomic_DNA"/>
</dbReference>
<accession>A0A2W2FG93</accession>
<sequence>MRLADAILYLDDRSTGLLLGRMDPVRTVARALAGPTPEAPPACRTGDLTVVSAAPAGPVVCLVSSPDLRWLPLACVVAALARALVRRRIPLVGLLGDARCEAVYLRPLAAVLPPGSQVTICRPGPAPAAAPGGPDVTRRRGGVDVTVTRAVPEALRGADLVIVTTVPPDALDPAWPATGAALLDATGVTTAAGPAFPTWPGLSHRVTRAEVEIATNALAAEVYREAKEARVGRWLPR</sequence>
<dbReference type="RefSeq" id="WP_111211705.1">
    <property type="nucleotide sequence ID" value="NZ_POTY01000001.1"/>
</dbReference>
<comment type="caution">
    <text evidence="1">The sequence shown here is derived from an EMBL/GenBank/DDBJ whole genome shotgun (WGS) entry which is preliminary data.</text>
</comment>
<dbReference type="Proteomes" id="UP000248924">
    <property type="component" value="Unassembled WGS sequence"/>
</dbReference>
<gene>
    <name evidence="1" type="ORF">C1I95_00455</name>
</gene>
<keyword evidence="2" id="KW-1185">Reference proteome</keyword>
<proteinExistence type="predicted"/>
<protein>
    <submittedName>
        <fullName evidence="1">Uncharacterized protein</fullName>
    </submittedName>
</protein>
<organism evidence="1 2">
    <name type="scientific">Micromonospora craterilacus</name>
    <dbReference type="NCBI Taxonomy" id="1655439"/>
    <lineage>
        <taxon>Bacteria</taxon>
        <taxon>Bacillati</taxon>
        <taxon>Actinomycetota</taxon>
        <taxon>Actinomycetes</taxon>
        <taxon>Micromonosporales</taxon>
        <taxon>Micromonosporaceae</taxon>
        <taxon>Micromonospora</taxon>
    </lineage>
</organism>
<dbReference type="AlphaFoldDB" id="A0A2W2FG93"/>
<dbReference type="InterPro" id="IPR036291">
    <property type="entry name" value="NAD(P)-bd_dom_sf"/>
</dbReference>
<dbReference type="SUPFAM" id="SSF51735">
    <property type="entry name" value="NAD(P)-binding Rossmann-fold domains"/>
    <property type="match status" value="1"/>
</dbReference>
<evidence type="ECO:0000313" key="1">
    <source>
        <dbReference type="EMBL" id="PZG24420.1"/>
    </source>
</evidence>
<evidence type="ECO:0000313" key="2">
    <source>
        <dbReference type="Proteomes" id="UP000248924"/>
    </source>
</evidence>